<evidence type="ECO:0000256" key="4">
    <source>
        <dbReference type="ARBA" id="ARBA00019403"/>
    </source>
</evidence>
<keyword evidence="8" id="KW-0378">Hydrolase</keyword>
<evidence type="ECO:0000259" key="13">
    <source>
        <dbReference type="SMART" id="SM00986"/>
    </source>
</evidence>
<dbReference type="SMART" id="SM00987">
    <property type="entry name" value="UreE_C"/>
    <property type="match status" value="1"/>
</dbReference>
<evidence type="ECO:0000256" key="6">
    <source>
        <dbReference type="ARBA" id="ARBA00022723"/>
    </source>
</evidence>
<keyword evidence="9" id="KW-0408">Iron</keyword>
<dbReference type="PANTHER" id="PTHR33693:SF1">
    <property type="entry name" value="TYPE-4 URACIL-DNA GLYCOSYLASE"/>
    <property type="match status" value="1"/>
</dbReference>
<evidence type="ECO:0000256" key="9">
    <source>
        <dbReference type="ARBA" id="ARBA00023004"/>
    </source>
</evidence>
<evidence type="ECO:0000256" key="11">
    <source>
        <dbReference type="ARBA" id="ARBA00023204"/>
    </source>
</evidence>
<evidence type="ECO:0000256" key="10">
    <source>
        <dbReference type="ARBA" id="ARBA00023014"/>
    </source>
</evidence>
<evidence type="ECO:0000256" key="5">
    <source>
        <dbReference type="ARBA" id="ARBA00022485"/>
    </source>
</evidence>
<sequence length="282" mass="30474">MTAPLSPDDVRALKSLLSWWEEAGIEVPEIPAAARSGADVRPAREAAARVMRQPPSSAPQRPAATAAQARRAGFGAEPPEQDARQMAGEAKTLDALKAALEAFDGCALKPTAMNTVFARGNPASGLMIVGEAPGREEDEQGAPFVGRSGQLLDKMLAAIGLGPEDVYITNIVNWRPPGNRKPTDTEVMACLPFAERHIALVRPKLLVFAGGISAQTLLRAKSGIMSLRGRWTEYRVKDEAFQEAGAIPALPIFHPAFLLRRPQEKRRAWADMLSLQERLEGL</sequence>
<dbReference type="GO" id="GO:0046872">
    <property type="term" value="F:metal ion binding"/>
    <property type="evidence" value="ECO:0007669"/>
    <property type="project" value="UniProtKB-KW"/>
</dbReference>
<proteinExistence type="inferred from homology"/>
<accession>A0A4S2GWL1</accession>
<evidence type="ECO:0000256" key="8">
    <source>
        <dbReference type="ARBA" id="ARBA00022801"/>
    </source>
</evidence>
<dbReference type="OrthoDB" id="5290748at2"/>
<dbReference type="GO" id="GO:0004844">
    <property type="term" value="F:uracil DNA N-glycosylase activity"/>
    <property type="evidence" value="ECO:0007669"/>
    <property type="project" value="UniProtKB-EC"/>
</dbReference>
<dbReference type="InterPro" id="IPR051536">
    <property type="entry name" value="UDG_Type-4/5"/>
</dbReference>
<dbReference type="RefSeq" id="WP_135997524.1">
    <property type="nucleotide sequence ID" value="NZ_CP071057.1"/>
</dbReference>
<keyword evidence="10" id="KW-0411">Iron-sulfur</keyword>
<evidence type="ECO:0000256" key="7">
    <source>
        <dbReference type="ARBA" id="ARBA00022763"/>
    </source>
</evidence>
<dbReference type="Gene3D" id="3.40.470.10">
    <property type="entry name" value="Uracil-DNA glycosylase-like domain"/>
    <property type="match status" value="1"/>
</dbReference>
<dbReference type="NCBIfam" id="TIGR00758">
    <property type="entry name" value="UDG_fam4"/>
    <property type="match status" value="1"/>
</dbReference>
<evidence type="ECO:0000313" key="15">
    <source>
        <dbReference type="Proteomes" id="UP000308054"/>
    </source>
</evidence>
<reference evidence="14 15" key="1">
    <citation type="journal article" date="2017" name="Int. J. Syst. Evol. Microbiol.">
        <title>Marinicauda algicola sp. nov., isolated from a marine red alga Rhodosorus marinus.</title>
        <authorList>
            <person name="Jeong S.E."/>
            <person name="Jeon S.H."/>
            <person name="Chun B.H."/>
            <person name="Kim D.W."/>
            <person name="Jeon C.O."/>
        </authorList>
    </citation>
    <scope>NUCLEOTIDE SEQUENCE [LARGE SCALE GENOMIC DNA]</scope>
    <source>
        <strain evidence="14 15">JCM 31718</strain>
    </source>
</reference>
<feature type="domain" description="Uracil-DNA glycosylase-like" evidence="13">
    <location>
        <begin position="117"/>
        <end position="273"/>
    </location>
</feature>
<dbReference type="InterPro" id="IPR005273">
    <property type="entry name" value="Ura-DNA_glyco_family4"/>
</dbReference>
<dbReference type="GO" id="GO:0051539">
    <property type="term" value="F:4 iron, 4 sulfur cluster binding"/>
    <property type="evidence" value="ECO:0007669"/>
    <property type="project" value="UniProtKB-KW"/>
</dbReference>
<protein>
    <recommendedName>
        <fullName evidence="4">Type-4 uracil-DNA glycosylase</fullName>
        <ecNumber evidence="3">3.2.2.27</ecNumber>
    </recommendedName>
</protein>
<dbReference type="AlphaFoldDB" id="A0A4S2GWL1"/>
<dbReference type="CDD" id="cd10030">
    <property type="entry name" value="UDG-F4_TTUDGA_SPO1dp_like"/>
    <property type="match status" value="1"/>
</dbReference>
<dbReference type="Pfam" id="PF03167">
    <property type="entry name" value="UDG"/>
    <property type="match status" value="1"/>
</dbReference>
<dbReference type="EC" id="3.2.2.27" evidence="3"/>
<dbReference type="PANTHER" id="PTHR33693">
    <property type="entry name" value="TYPE-5 URACIL-DNA GLYCOSYLASE"/>
    <property type="match status" value="1"/>
</dbReference>
<keyword evidence="5" id="KW-0004">4Fe-4S</keyword>
<keyword evidence="7" id="KW-0227">DNA damage</keyword>
<dbReference type="EMBL" id="SRXW01000007">
    <property type="protein sequence ID" value="TGY87221.1"/>
    <property type="molecule type" value="Genomic_DNA"/>
</dbReference>
<gene>
    <name evidence="14" type="ORF">E5163_16000</name>
</gene>
<dbReference type="GO" id="GO:0006281">
    <property type="term" value="P:DNA repair"/>
    <property type="evidence" value="ECO:0007669"/>
    <property type="project" value="UniProtKB-KW"/>
</dbReference>
<feature type="compositionally biased region" description="Low complexity" evidence="12">
    <location>
        <begin position="52"/>
        <end position="72"/>
    </location>
</feature>
<evidence type="ECO:0000256" key="3">
    <source>
        <dbReference type="ARBA" id="ARBA00012030"/>
    </source>
</evidence>
<organism evidence="14 15">
    <name type="scientific">Marinicauda algicola</name>
    <dbReference type="NCBI Taxonomy" id="2029849"/>
    <lineage>
        <taxon>Bacteria</taxon>
        <taxon>Pseudomonadati</taxon>
        <taxon>Pseudomonadota</taxon>
        <taxon>Alphaproteobacteria</taxon>
        <taxon>Maricaulales</taxon>
        <taxon>Maricaulaceae</taxon>
        <taxon>Marinicauda</taxon>
    </lineage>
</organism>
<keyword evidence="15" id="KW-1185">Reference proteome</keyword>
<keyword evidence="11" id="KW-0234">DNA repair</keyword>
<comment type="similarity">
    <text evidence="2">Belongs to the uracil-DNA glycosylase (UDG) superfamily. Type 4 (UDGa) family.</text>
</comment>
<keyword evidence="6" id="KW-0479">Metal-binding</keyword>
<name>A0A4S2GWL1_9PROT</name>
<evidence type="ECO:0000256" key="12">
    <source>
        <dbReference type="SAM" id="MobiDB-lite"/>
    </source>
</evidence>
<dbReference type="InterPro" id="IPR036895">
    <property type="entry name" value="Uracil-DNA_glycosylase-like_sf"/>
</dbReference>
<feature type="region of interest" description="Disordered" evidence="12">
    <location>
        <begin position="33"/>
        <end position="85"/>
    </location>
</feature>
<comment type="catalytic activity">
    <reaction evidence="1">
        <text>Hydrolyzes single-stranded DNA or mismatched double-stranded DNA and polynucleotides, releasing free uracil.</text>
        <dbReference type="EC" id="3.2.2.27"/>
    </reaction>
</comment>
<dbReference type="Proteomes" id="UP000308054">
    <property type="component" value="Unassembled WGS sequence"/>
</dbReference>
<evidence type="ECO:0000256" key="2">
    <source>
        <dbReference type="ARBA" id="ARBA00006521"/>
    </source>
</evidence>
<dbReference type="InterPro" id="IPR005122">
    <property type="entry name" value="Uracil-DNA_glycosylase-like"/>
</dbReference>
<dbReference type="SUPFAM" id="SSF52141">
    <property type="entry name" value="Uracil-DNA glycosylase-like"/>
    <property type="match status" value="1"/>
</dbReference>
<comment type="caution">
    <text evidence="14">The sequence shown here is derived from an EMBL/GenBank/DDBJ whole genome shotgun (WGS) entry which is preliminary data.</text>
</comment>
<evidence type="ECO:0000313" key="14">
    <source>
        <dbReference type="EMBL" id="TGY87221.1"/>
    </source>
</evidence>
<evidence type="ECO:0000256" key="1">
    <source>
        <dbReference type="ARBA" id="ARBA00001400"/>
    </source>
</evidence>
<dbReference type="SMART" id="SM00986">
    <property type="entry name" value="UDG"/>
    <property type="match status" value="1"/>
</dbReference>